<dbReference type="Proteomes" id="UP000480684">
    <property type="component" value="Unassembled WGS sequence"/>
</dbReference>
<feature type="compositionally biased region" description="Basic and acidic residues" evidence="1">
    <location>
        <begin position="1"/>
        <end position="12"/>
    </location>
</feature>
<evidence type="ECO:0000313" key="3">
    <source>
        <dbReference type="Proteomes" id="UP000480684"/>
    </source>
</evidence>
<feature type="compositionally biased region" description="Low complexity" evidence="1">
    <location>
        <begin position="73"/>
        <end position="95"/>
    </location>
</feature>
<reference evidence="2 3" key="1">
    <citation type="submission" date="2020-02" db="EMBL/GenBank/DDBJ databases">
        <authorList>
            <person name="Dziuba M."/>
            <person name="Kuznetsov B."/>
            <person name="Mardanov A."/>
            <person name="Ravin N."/>
            <person name="Grouzdev D."/>
        </authorList>
    </citation>
    <scope>NUCLEOTIDE SEQUENCE [LARGE SCALE GENOMIC DNA]</scope>
    <source>
        <strain evidence="2 3">SpK</strain>
    </source>
</reference>
<dbReference type="RefSeq" id="WP_163678454.1">
    <property type="nucleotide sequence ID" value="NZ_JAAIYP010000036.1"/>
</dbReference>
<evidence type="ECO:0000256" key="1">
    <source>
        <dbReference type="SAM" id="MobiDB-lite"/>
    </source>
</evidence>
<proteinExistence type="predicted"/>
<accession>A0A7C9QUG0</accession>
<feature type="region of interest" description="Disordered" evidence="1">
    <location>
        <begin position="64"/>
        <end position="98"/>
    </location>
</feature>
<evidence type="ECO:0000313" key="2">
    <source>
        <dbReference type="EMBL" id="NFV80359.1"/>
    </source>
</evidence>
<organism evidence="2 3">
    <name type="scientific">Magnetospirillum aberrantis SpK</name>
    <dbReference type="NCBI Taxonomy" id="908842"/>
    <lineage>
        <taxon>Bacteria</taxon>
        <taxon>Pseudomonadati</taxon>
        <taxon>Pseudomonadota</taxon>
        <taxon>Alphaproteobacteria</taxon>
        <taxon>Rhodospirillales</taxon>
        <taxon>Rhodospirillaceae</taxon>
        <taxon>Magnetospirillum</taxon>
    </lineage>
</organism>
<comment type="caution">
    <text evidence="2">The sequence shown here is derived from an EMBL/GenBank/DDBJ whole genome shotgun (WGS) entry which is preliminary data.</text>
</comment>
<gene>
    <name evidence="2" type="ORF">G4223_09565</name>
</gene>
<dbReference type="AlphaFoldDB" id="A0A7C9QUG0"/>
<protein>
    <submittedName>
        <fullName evidence="2">Uncharacterized protein</fullName>
    </submittedName>
</protein>
<keyword evidence="3" id="KW-1185">Reference proteome</keyword>
<dbReference type="EMBL" id="JAAIYP010000036">
    <property type="protein sequence ID" value="NFV80359.1"/>
    <property type="molecule type" value="Genomic_DNA"/>
</dbReference>
<name>A0A7C9QUG0_9PROT</name>
<feature type="region of interest" description="Disordered" evidence="1">
    <location>
        <begin position="1"/>
        <end position="32"/>
    </location>
</feature>
<sequence length="235" mass="24665">MDANKPGDDKAKGGKGSQPNSPGGKAPEAEAPFVTSIYSGPVFAPGSGPASDLAETVSAGPGVPPFPSVFTDAPPQSGAAQPAAAGPQQVVAGGPSDSFLERYSHPTAAEADGIVPCHFLSITVSGLRANSKMFLNIREDQWAIWSEGYGRGMRGVVVEATKDPVLALSSFLVNARELYLQTFKDSQEMRVNLYVRTRQPSLRGRIDLPPGASVTLESRSDRTSLIGLSSFAIDF</sequence>